<dbReference type="GO" id="GO:0046872">
    <property type="term" value="F:metal ion binding"/>
    <property type="evidence" value="ECO:0007669"/>
    <property type="project" value="UniProtKB-KW"/>
</dbReference>
<comment type="caution">
    <text evidence="7">The sequence shown here is derived from an EMBL/GenBank/DDBJ whole genome shotgun (WGS) entry which is preliminary data.</text>
</comment>
<dbReference type="GO" id="GO:0051537">
    <property type="term" value="F:2 iron, 2 sulfur cluster binding"/>
    <property type="evidence" value="ECO:0007669"/>
    <property type="project" value="UniProtKB-KW"/>
</dbReference>
<dbReference type="GeneID" id="69119235"/>
<evidence type="ECO:0000259" key="6">
    <source>
        <dbReference type="PROSITE" id="PS51296"/>
    </source>
</evidence>
<evidence type="ECO:0000256" key="4">
    <source>
        <dbReference type="ARBA" id="ARBA00023014"/>
    </source>
</evidence>
<reference evidence="7 8" key="1">
    <citation type="journal article" date="2019" name="Int. J. Syst. Evol. Microbiol.">
        <title>The Global Catalogue of Microorganisms (GCM) 10K type strain sequencing project: providing services to taxonomists for standard genome sequencing and annotation.</title>
        <authorList>
            <consortium name="The Broad Institute Genomics Platform"/>
            <consortium name="The Broad Institute Genome Sequencing Center for Infectious Disease"/>
            <person name="Wu L."/>
            <person name="Ma J."/>
        </authorList>
    </citation>
    <scope>NUCLEOTIDE SEQUENCE [LARGE SCALE GENOMIC DNA]</scope>
    <source>
        <strain evidence="7 8">CGMCC 1.12562</strain>
    </source>
</reference>
<keyword evidence="8" id="KW-1185">Reference proteome</keyword>
<keyword evidence="1" id="KW-0001">2Fe-2S</keyword>
<keyword evidence="4" id="KW-0411">Iron-sulfur</keyword>
<evidence type="ECO:0000256" key="1">
    <source>
        <dbReference type="ARBA" id="ARBA00022714"/>
    </source>
</evidence>
<dbReference type="EMBL" id="JBHRWN010000002">
    <property type="protein sequence ID" value="MFC3477772.1"/>
    <property type="molecule type" value="Genomic_DNA"/>
</dbReference>
<dbReference type="Proteomes" id="UP001595660">
    <property type="component" value="Unassembled WGS sequence"/>
</dbReference>
<dbReference type="RefSeq" id="WP_232571106.1">
    <property type="nucleotide sequence ID" value="NZ_CP089466.1"/>
</dbReference>
<dbReference type="PROSITE" id="PS51318">
    <property type="entry name" value="TAT"/>
    <property type="match status" value="1"/>
</dbReference>
<proteinExistence type="predicted"/>
<dbReference type="AlphaFoldDB" id="A0ABD5NFC4"/>
<dbReference type="Gene3D" id="2.102.10.10">
    <property type="entry name" value="Rieske [2Fe-2S] iron-sulphur domain"/>
    <property type="match status" value="1"/>
</dbReference>
<name>A0ABD5NFC4_9EURY</name>
<keyword evidence="5" id="KW-1015">Disulfide bond</keyword>
<dbReference type="InterPro" id="IPR036922">
    <property type="entry name" value="Rieske_2Fe-2S_sf"/>
</dbReference>
<feature type="domain" description="Rieske" evidence="6">
    <location>
        <begin position="222"/>
        <end position="279"/>
    </location>
</feature>
<protein>
    <submittedName>
        <fullName evidence="7">Rieske 2Fe-2S domain-containing protein</fullName>
    </submittedName>
</protein>
<evidence type="ECO:0000256" key="2">
    <source>
        <dbReference type="ARBA" id="ARBA00022723"/>
    </source>
</evidence>
<organism evidence="7 8">
    <name type="scientific">Halobacterium litoreum</name>
    <dbReference type="NCBI Taxonomy" id="2039234"/>
    <lineage>
        <taxon>Archaea</taxon>
        <taxon>Methanobacteriati</taxon>
        <taxon>Methanobacteriota</taxon>
        <taxon>Stenosarchaea group</taxon>
        <taxon>Halobacteria</taxon>
        <taxon>Halobacteriales</taxon>
        <taxon>Halobacteriaceae</taxon>
        <taxon>Halobacterium</taxon>
    </lineage>
</organism>
<evidence type="ECO:0000256" key="5">
    <source>
        <dbReference type="ARBA" id="ARBA00023157"/>
    </source>
</evidence>
<gene>
    <name evidence="7" type="ORF">ACFOKC_08540</name>
</gene>
<accession>A0ABD5NFC4</accession>
<dbReference type="InterPro" id="IPR017941">
    <property type="entry name" value="Rieske_2Fe-2S"/>
</dbReference>
<evidence type="ECO:0000313" key="8">
    <source>
        <dbReference type="Proteomes" id="UP001595660"/>
    </source>
</evidence>
<evidence type="ECO:0000256" key="3">
    <source>
        <dbReference type="ARBA" id="ARBA00023004"/>
    </source>
</evidence>
<evidence type="ECO:0000313" key="7">
    <source>
        <dbReference type="EMBL" id="MFC3477772.1"/>
    </source>
</evidence>
<dbReference type="PROSITE" id="PS51296">
    <property type="entry name" value="RIESKE"/>
    <property type="match status" value="1"/>
</dbReference>
<keyword evidence="2" id="KW-0479">Metal-binding</keyword>
<dbReference type="InterPro" id="IPR006311">
    <property type="entry name" value="TAT_signal"/>
</dbReference>
<dbReference type="PANTHER" id="PTHR10134">
    <property type="entry name" value="CYTOCHROME B-C1 COMPLEX SUBUNIT RIESKE, MITOCHONDRIAL"/>
    <property type="match status" value="1"/>
</dbReference>
<dbReference type="SUPFAM" id="SSF50022">
    <property type="entry name" value="ISP domain"/>
    <property type="match status" value="1"/>
</dbReference>
<dbReference type="InterPro" id="IPR014349">
    <property type="entry name" value="Rieske_Fe-S_prot"/>
</dbReference>
<sequence length="279" mass="29928">MPSEKYPDSGRRRFVKGVVGSAGLAGVGTAGTAAVNSLVSSTGVGGGAVTYYGIENTDGPAPRAMPQIPVELDDDGYLKGKWTGFEEVEAKDGGTKRIANAEEIAGVDYSPRWFQYCGIQGVAGLQPDYDGDNYFRYAGGGRAYDWQPSDGRVNVEDFADYETWTNGVGKDGLGKGAFTTWRSQNVDTTIPVQIIRSTRIEAAANGDGEAADWLAESTAEGFMAVLNKCTHYCCTPKFKSPQGVKFDAENGVYCPCHQSSYDPFSIVKRSYTALPRPGD</sequence>
<keyword evidence="3" id="KW-0408">Iron</keyword>